<protein>
    <recommendedName>
        <fullName evidence="4">Biopolymer transport protein ExbD/TolR</fullName>
    </recommendedName>
</protein>
<organism evidence="2 3">
    <name type="scientific">Mesonia phycicola</name>
    <dbReference type="NCBI Taxonomy" id="579105"/>
    <lineage>
        <taxon>Bacteria</taxon>
        <taxon>Pseudomonadati</taxon>
        <taxon>Bacteroidota</taxon>
        <taxon>Flavobacteriia</taxon>
        <taxon>Flavobacteriales</taxon>
        <taxon>Flavobacteriaceae</taxon>
        <taxon>Mesonia</taxon>
    </lineage>
</organism>
<proteinExistence type="predicted"/>
<dbReference type="OrthoDB" id="1448385at2"/>
<feature type="signal peptide" evidence="1">
    <location>
        <begin position="1"/>
        <end position="25"/>
    </location>
</feature>
<name>A0A1M6GPL4_9FLAO</name>
<evidence type="ECO:0008006" key="4">
    <source>
        <dbReference type="Google" id="ProtNLM"/>
    </source>
</evidence>
<dbReference type="EMBL" id="FQYY01000008">
    <property type="protein sequence ID" value="SHJ11832.1"/>
    <property type="molecule type" value="Genomic_DNA"/>
</dbReference>
<feature type="chain" id="PRO_5012635655" description="Biopolymer transport protein ExbD/TolR" evidence="1">
    <location>
        <begin position="26"/>
        <end position="191"/>
    </location>
</feature>
<dbReference type="RefSeq" id="WP_143159198.1">
    <property type="nucleotide sequence ID" value="NZ_FQYY01000008.1"/>
</dbReference>
<keyword evidence="1" id="KW-0732">Signal</keyword>
<dbReference type="Proteomes" id="UP000184225">
    <property type="component" value="Unassembled WGS sequence"/>
</dbReference>
<evidence type="ECO:0000313" key="3">
    <source>
        <dbReference type="Proteomes" id="UP000184225"/>
    </source>
</evidence>
<keyword evidence="3" id="KW-1185">Reference proteome</keyword>
<reference evidence="2 3" key="1">
    <citation type="submission" date="2016-11" db="EMBL/GenBank/DDBJ databases">
        <authorList>
            <person name="Jaros S."/>
            <person name="Januszkiewicz K."/>
            <person name="Wedrychowicz H."/>
        </authorList>
    </citation>
    <scope>NUCLEOTIDE SEQUENCE [LARGE SCALE GENOMIC DNA]</scope>
    <source>
        <strain evidence="2 3">DSM 21425</strain>
    </source>
</reference>
<evidence type="ECO:0000256" key="1">
    <source>
        <dbReference type="SAM" id="SignalP"/>
    </source>
</evidence>
<sequence>MSLNKIFTVLMSSCLMLFCLNKAMATPHLYTPVFKTQQIHYIIVEVSEVDSIFLNKKNIKLEDLSVGIDSISTAFKSNGFEINSLAIKIFTDTPESLVTKIKAEVKKTSIKLIDVQVRKEVTIKKVNDSMVVRYNSIIERWKSQDPEDRVFTKEEVLYVRETYKKMDFKQIIKAQKLPGFIPNIEELDSLN</sequence>
<evidence type="ECO:0000313" key="2">
    <source>
        <dbReference type="EMBL" id="SHJ11832.1"/>
    </source>
</evidence>
<dbReference type="AlphaFoldDB" id="A0A1M6GPL4"/>
<accession>A0A1M6GPL4</accession>
<gene>
    <name evidence="2" type="ORF">SAMN04488096_108144</name>
</gene>